<dbReference type="SMART" id="SM00710">
    <property type="entry name" value="PbH1"/>
    <property type="match status" value="13"/>
</dbReference>
<dbReference type="Proteomes" id="UP000005439">
    <property type="component" value="Chromosome"/>
</dbReference>
<dbReference type="STRING" id="679936.Sulac_0439"/>
<reference evidence="3" key="1">
    <citation type="submission" date="2011-12" db="EMBL/GenBank/DDBJ databases">
        <title>The complete genome of chromosome of Sulfobacillus acidophilus DSM 10332.</title>
        <authorList>
            <person name="Lucas S."/>
            <person name="Han J."/>
            <person name="Lapidus A."/>
            <person name="Bruce D."/>
            <person name="Goodwin L."/>
            <person name="Pitluck S."/>
            <person name="Peters L."/>
            <person name="Kyrpides N."/>
            <person name="Mavromatis K."/>
            <person name="Ivanova N."/>
            <person name="Mikhailova N."/>
            <person name="Chertkov O."/>
            <person name="Saunders E."/>
            <person name="Detter J.C."/>
            <person name="Tapia R."/>
            <person name="Han C."/>
            <person name="Land M."/>
            <person name="Hauser L."/>
            <person name="Markowitz V."/>
            <person name="Cheng J.-F."/>
            <person name="Hugenholtz P."/>
            <person name="Woyke T."/>
            <person name="Wu D."/>
            <person name="Pukall R."/>
            <person name="Gehrich-Schroeter G."/>
            <person name="Schneider S."/>
            <person name="Klenk H.-P."/>
            <person name="Eisen J.A."/>
        </authorList>
    </citation>
    <scope>NUCLEOTIDE SEQUENCE [LARGE SCALE GENOMIC DNA]</scope>
    <source>
        <strain evidence="3">ATCC 700253 / DSM 10332 / NAL</strain>
    </source>
</reference>
<dbReference type="InterPro" id="IPR006626">
    <property type="entry name" value="PbH1"/>
</dbReference>
<dbReference type="AlphaFoldDB" id="G8TYN4"/>
<organism evidence="2 3">
    <name type="scientific">Sulfobacillus acidophilus (strain ATCC 700253 / DSM 10332 / NAL)</name>
    <dbReference type="NCBI Taxonomy" id="679936"/>
    <lineage>
        <taxon>Bacteria</taxon>
        <taxon>Bacillati</taxon>
        <taxon>Bacillota</taxon>
        <taxon>Clostridia</taxon>
        <taxon>Eubacteriales</taxon>
        <taxon>Clostridiales Family XVII. Incertae Sedis</taxon>
        <taxon>Sulfobacillus</taxon>
    </lineage>
</organism>
<protein>
    <recommendedName>
        <fullName evidence="1">Right handed beta helix domain-containing protein</fullName>
    </recommendedName>
</protein>
<reference evidence="2 3" key="2">
    <citation type="journal article" date="2012" name="Stand. Genomic Sci.">
        <title>Complete genome sequence of the moderately thermophilic mineral-sulfide-oxidizing firmicute Sulfobacillus acidophilus type strain (NAL(T)).</title>
        <authorList>
            <person name="Anderson I."/>
            <person name="Chertkov O."/>
            <person name="Chen A."/>
            <person name="Saunders E."/>
            <person name="Lapidus A."/>
            <person name="Nolan M."/>
            <person name="Lucas S."/>
            <person name="Hammon N."/>
            <person name="Deshpande S."/>
            <person name="Cheng J.F."/>
            <person name="Han C."/>
            <person name="Tapia R."/>
            <person name="Goodwin L.A."/>
            <person name="Pitluck S."/>
            <person name="Liolios K."/>
            <person name="Pagani I."/>
            <person name="Ivanova N."/>
            <person name="Mikhailova N."/>
            <person name="Pati A."/>
            <person name="Palaniappan K."/>
            <person name="Land M."/>
            <person name="Pan C."/>
            <person name="Rohde M."/>
            <person name="Pukall R."/>
            <person name="Goker M."/>
            <person name="Detter J.C."/>
            <person name="Woyke T."/>
            <person name="Bristow J."/>
            <person name="Eisen J.A."/>
            <person name="Markowitz V."/>
            <person name="Hugenholtz P."/>
            <person name="Kyrpides N.C."/>
            <person name="Klenk H.P."/>
            <person name="Mavromatis K."/>
        </authorList>
    </citation>
    <scope>NUCLEOTIDE SEQUENCE [LARGE SCALE GENOMIC DNA]</scope>
    <source>
        <strain evidence="3">ATCC 700253 / DSM 10332 / NAL</strain>
    </source>
</reference>
<dbReference type="Gene3D" id="2.160.20.10">
    <property type="entry name" value="Single-stranded right-handed beta-helix, Pectin lyase-like"/>
    <property type="match status" value="2"/>
</dbReference>
<name>G8TYN4_SULAD</name>
<proteinExistence type="predicted"/>
<dbReference type="PATRIC" id="fig|679936.5.peg.450"/>
<keyword evidence="3" id="KW-1185">Reference proteome</keyword>
<evidence type="ECO:0000313" key="3">
    <source>
        <dbReference type="Proteomes" id="UP000005439"/>
    </source>
</evidence>
<dbReference type="Pfam" id="PF13229">
    <property type="entry name" value="Beta_helix"/>
    <property type="match status" value="2"/>
</dbReference>
<dbReference type="EMBL" id="CP003179">
    <property type="protein sequence ID" value="AEW03999.1"/>
    <property type="molecule type" value="Genomic_DNA"/>
</dbReference>
<dbReference type="InterPro" id="IPR039448">
    <property type="entry name" value="Beta_helix"/>
</dbReference>
<sequence length="883" mass="89557">MDSVSETVLYVATTGNDQNAGTSPSAPFLTIQHAVNVAVQTYLPLGPVVINIAPGTYAEQVTVSYASPYALTLVGSADPATPTVIQPTTLTANLTEENTGYFFDDNVGQTAAIVGIQDTQGPVTVEYLTVSGASLTPAGLATGQWSGIAYINSSGTVSHNQVKSIEVSAIIGQASVHGMEMKTTAGTHSLEITHNYLAQYAGHVAIDLMAGGLTSGVLTATVTDNIIIGDPADTLTPVAQFGIAAGGLSGLVVRRNNIAHFSSPWNVSGIWLDPLNPEATWTIAYNSLVANDNGISIHGASGGVIAHNSILAGAAGIEMGPQFNVPSGQIPASSSNSLIQGNTIAGSPTVATTQVTINGTTVESAITGQPVDGILVWDGQQNRFIGNHVSGFVNDAYMGEDPVFLNNAVSWSPGTMPSYDNQGNSLSFNAWGPLATPASSSGVTGYAVVNANNATPFVVDASNNWWGSPSGPSNIANTFNPATQGLPVSAGVNYTPWLTFVPALDLTEATGQTPFSSIGAALSEATPGASLSLATGTFVENVTVSISGVTLASQSSLAPATIQASPTMSMPATISIQADDVTIQSVTVEAPSSGYGVWVGSDPASPILGAQLLGCHIIGGAIGILFTAETEGSVIGVTVEQFARYGISLGNETLGGQGSRVAVQNSVVTGANSPSGTLTGVRWTDGAAGILSDSVITTVGTGVVIEDTAAVTLSQNQLQSVQTGIVITATTAGSIMTDLVLTNNLVAPTPSVSGEVVRGIWVYPQVAATTMAVIANENLLQGVLDAFAQGVVIGQTDVAATISWAGSGNTVTGWRTGLMVLGDPAVLTFSYNNIVDNVTAANNGSVSPIVLSNNWWGAPSAPTNVSGNLVVQPVLTAPVASAS</sequence>
<feature type="domain" description="Right handed beta helix" evidence="1">
    <location>
        <begin position="118"/>
        <end position="309"/>
    </location>
</feature>
<gene>
    <name evidence="2" type="ordered locus">Sulac_0439</name>
</gene>
<evidence type="ECO:0000259" key="1">
    <source>
        <dbReference type="Pfam" id="PF13229"/>
    </source>
</evidence>
<dbReference type="InterPro" id="IPR012334">
    <property type="entry name" value="Pectin_lyas_fold"/>
</dbReference>
<evidence type="ECO:0000313" key="2">
    <source>
        <dbReference type="EMBL" id="AEW03999.1"/>
    </source>
</evidence>
<dbReference type="HOGENOM" id="CLU_326225_0_0_9"/>
<feature type="domain" description="Right handed beta helix" evidence="1">
    <location>
        <begin position="560"/>
        <end position="732"/>
    </location>
</feature>
<accession>G8TYN4</accession>
<dbReference type="KEGG" id="sap:Sulac_0439"/>
<dbReference type="InterPro" id="IPR011050">
    <property type="entry name" value="Pectin_lyase_fold/virulence"/>
</dbReference>
<dbReference type="SUPFAM" id="SSF51126">
    <property type="entry name" value="Pectin lyase-like"/>
    <property type="match status" value="2"/>
</dbReference>